<keyword evidence="2" id="KW-1185">Reference proteome</keyword>
<sequence length="378" mass="43242">MSSISFPHAAHDHTASSSSPIHEDSYFNESNAAFATSSSSSFQMNPLSSHPPRTPRTSSVSSHQIYGGDIYTPKEENIEDQPEYFTDDEEDKAQQEARKRVRREAVWREMLKTSYGRDKAFKIIQYSMRLYLLFHTTLSSSRIIRLAQRPLWEKALVKKFETAIAHFSLTRKLLILFNWLSPLDEILAQHAENQSLSASRSSKQKAKPFLHTFLHASPPTLLELANGLSDDVYTMSRIGLIGKRTGERVAYWADCCWFLSTLVNLVENGVERNMIVEQQKHVESRLYDDSMLKATAKSNPKANMLDAKELARLQRQDHWIVMSRWKLIMDLIFVSYNVFNLKKAKSSIQTFTGLAAAILSAAKAYERHKTDIIKANKY</sequence>
<organism evidence="1 2">
    <name type="scientific">Irpex rosettiformis</name>
    <dbReference type="NCBI Taxonomy" id="378272"/>
    <lineage>
        <taxon>Eukaryota</taxon>
        <taxon>Fungi</taxon>
        <taxon>Dikarya</taxon>
        <taxon>Basidiomycota</taxon>
        <taxon>Agaricomycotina</taxon>
        <taxon>Agaricomycetes</taxon>
        <taxon>Polyporales</taxon>
        <taxon>Irpicaceae</taxon>
        <taxon>Irpex</taxon>
    </lineage>
</organism>
<dbReference type="EMBL" id="MU274903">
    <property type="protein sequence ID" value="KAI0092762.1"/>
    <property type="molecule type" value="Genomic_DNA"/>
</dbReference>
<evidence type="ECO:0000313" key="2">
    <source>
        <dbReference type="Proteomes" id="UP001055072"/>
    </source>
</evidence>
<name>A0ACB8UEH4_9APHY</name>
<reference evidence="1" key="1">
    <citation type="journal article" date="2021" name="Environ. Microbiol.">
        <title>Gene family expansions and transcriptome signatures uncover fungal adaptations to wood decay.</title>
        <authorList>
            <person name="Hage H."/>
            <person name="Miyauchi S."/>
            <person name="Viragh M."/>
            <person name="Drula E."/>
            <person name="Min B."/>
            <person name="Chaduli D."/>
            <person name="Navarro D."/>
            <person name="Favel A."/>
            <person name="Norest M."/>
            <person name="Lesage-Meessen L."/>
            <person name="Balint B."/>
            <person name="Merenyi Z."/>
            <person name="de Eugenio L."/>
            <person name="Morin E."/>
            <person name="Martinez A.T."/>
            <person name="Baldrian P."/>
            <person name="Stursova M."/>
            <person name="Martinez M.J."/>
            <person name="Novotny C."/>
            <person name="Magnuson J.K."/>
            <person name="Spatafora J.W."/>
            <person name="Maurice S."/>
            <person name="Pangilinan J."/>
            <person name="Andreopoulos W."/>
            <person name="LaButti K."/>
            <person name="Hundley H."/>
            <person name="Na H."/>
            <person name="Kuo A."/>
            <person name="Barry K."/>
            <person name="Lipzen A."/>
            <person name="Henrissat B."/>
            <person name="Riley R."/>
            <person name="Ahrendt S."/>
            <person name="Nagy L.G."/>
            <person name="Grigoriev I.V."/>
            <person name="Martin F."/>
            <person name="Rosso M.N."/>
        </authorList>
    </citation>
    <scope>NUCLEOTIDE SEQUENCE</scope>
    <source>
        <strain evidence="1">CBS 384.51</strain>
    </source>
</reference>
<proteinExistence type="predicted"/>
<gene>
    <name evidence="1" type="ORF">BDY19DRAFT_926011</name>
</gene>
<accession>A0ACB8UEH4</accession>
<comment type="caution">
    <text evidence="1">The sequence shown here is derived from an EMBL/GenBank/DDBJ whole genome shotgun (WGS) entry which is preliminary data.</text>
</comment>
<protein>
    <submittedName>
        <fullName evidence="1">Uncharacterized protein</fullName>
    </submittedName>
</protein>
<dbReference type="Proteomes" id="UP001055072">
    <property type="component" value="Unassembled WGS sequence"/>
</dbReference>
<evidence type="ECO:0000313" key="1">
    <source>
        <dbReference type="EMBL" id="KAI0092762.1"/>
    </source>
</evidence>